<dbReference type="AlphaFoldDB" id="A0A6A5SDB8"/>
<dbReference type="EMBL" id="ML976134">
    <property type="protein sequence ID" value="KAF1937559.1"/>
    <property type="molecule type" value="Genomic_DNA"/>
</dbReference>
<sequence>MHLQNNNRYSPTDHTPKKRPNSNAPAHIERARLASLQNEQAPLFRFPRELRDLTYEYALGSQDISFHYRALNSIAHITAGPRYNGKGLPIWILSSRTFLSPAVDAV</sequence>
<dbReference type="OrthoDB" id="3799620at2759"/>
<proteinExistence type="predicted"/>
<organism evidence="2 3">
    <name type="scientific">Clathrospora elynae</name>
    <dbReference type="NCBI Taxonomy" id="706981"/>
    <lineage>
        <taxon>Eukaryota</taxon>
        <taxon>Fungi</taxon>
        <taxon>Dikarya</taxon>
        <taxon>Ascomycota</taxon>
        <taxon>Pezizomycotina</taxon>
        <taxon>Dothideomycetes</taxon>
        <taxon>Pleosporomycetidae</taxon>
        <taxon>Pleosporales</taxon>
        <taxon>Diademaceae</taxon>
        <taxon>Clathrospora</taxon>
    </lineage>
</organism>
<reference evidence="2" key="1">
    <citation type="journal article" date="2020" name="Stud. Mycol.">
        <title>101 Dothideomycetes genomes: a test case for predicting lifestyles and emergence of pathogens.</title>
        <authorList>
            <person name="Haridas S."/>
            <person name="Albert R."/>
            <person name="Binder M."/>
            <person name="Bloem J."/>
            <person name="Labutti K."/>
            <person name="Salamov A."/>
            <person name="Andreopoulos B."/>
            <person name="Baker S."/>
            <person name="Barry K."/>
            <person name="Bills G."/>
            <person name="Bluhm B."/>
            <person name="Cannon C."/>
            <person name="Castanera R."/>
            <person name="Culley D."/>
            <person name="Daum C."/>
            <person name="Ezra D."/>
            <person name="Gonzalez J."/>
            <person name="Henrissat B."/>
            <person name="Kuo A."/>
            <person name="Liang C."/>
            <person name="Lipzen A."/>
            <person name="Lutzoni F."/>
            <person name="Magnuson J."/>
            <person name="Mondo S."/>
            <person name="Nolan M."/>
            <person name="Ohm R."/>
            <person name="Pangilinan J."/>
            <person name="Park H.-J."/>
            <person name="Ramirez L."/>
            <person name="Alfaro M."/>
            <person name="Sun H."/>
            <person name="Tritt A."/>
            <person name="Yoshinaga Y."/>
            <person name="Zwiers L.-H."/>
            <person name="Turgeon B."/>
            <person name="Goodwin S."/>
            <person name="Spatafora J."/>
            <person name="Crous P."/>
            <person name="Grigoriev I."/>
        </authorList>
    </citation>
    <scope>NUCLEOTIDE SEQUENCE</scope>
    <source>
        <strain evidence="2">CBS 161.51</strain>
    </source>
</reference>
<name>A0A6A5SDB8_9PLEO</name>
<evidence type="ECO:0000313" key="3">
    <source>
        <dbReference type="Proteomes" id="UP000800038"/>
    </source>
</evidence>
<dbReference type="Proteomes" id="UP000800038">
    <property type="component" value="Unassembled WGS sequence"/>
</dbReference>
<gene>
    <name evidence="2" type="ORF">EJ02DRAFT_50842</name>
</gene>
<evidence type="ECO:0000313" key="2">
    <source>
        <dbReference type="EMBL" id="KAF1937559.1"/>
    </source>
</evidence>
<evidence type="ECO:0000256" key="1">
    <source>
        <dbReference type="SAM" id="MobiDB-lite"/>
    </source>
</evidence>
<feature type="compositionally biased region" description="Polar residues" evidence="1">
    <location>
        <begin position="1"/>
        <end position="13"/>
    </location>
</feature>
<keyword evidence="3" id="KW-1185">Reference proteome</keyword>
<accession>A0A6A5SDB8</accession>
<feature type="region of interest" description="Disordered" evidence="1">
    <location>
        <begin position="1"/>
        <end position="29"/>
    </location>
</feature>
<protein>
    <submittedName>
        <fullName evidence="2">Uncharacterized protein</fullName>
    </submittedName>
</protein>